<protein>
    <submittedName>
        <fullName evidence="4">TIGR01777 family protein</fullName>
    </submittedName>
</protein>
<dbReference type="CDD" id="cd05242">
    <property type="entry name" value="SDR_a8"/>
    <property type="match status" value="1"/>
</dbReference>
<dbReference type="OrthoDB" id="9801773at2"/>
<dbReference type="PATRIC" id="fig|1218565.3.peg.3258"/>
<comment type="similarity">
    <text evidence="1">Belongs to the NAD(P)-dependent epimerase/dehydratase family. SDR39U1 subfamily.</text>
</comment>
<name>M6CWA8_9LEPT</name>
<reference evidence="4 5" key="1">
    <citation type="submission" date="2013-01" db="EMBL/GenBank/DDBJ databases">
        <authorList>
            <person name="Harkins D.M."/>
            <person name="Durkin A.S."/>
            <person name="Brinkac L.M."/>
            <person name="Haft D.H."/>
            <person name="Selengut J.D."/>
            <person name="Sanka R."/>
            <person name="DePew J."/>
            <person name="Purushe J."/>
            <person name="Galloway R.L."/>
            <person name="Vinetz J.M."/>
            <person name="Sutton G.G."/>
            <person name="Nierman W.C."/>
            <person name="Fouts D.E."/>
        </authorList>
    </citation>
    <scope>NUCLEOTIDE SEQUENCE [LARGE SCALE GENOMIC DNA]</scope>
    <source>
        <strain evidence="4 5">79601</strain>
    </source>
</reference>
<dbReference type="Pfam" id="PF01370">
    <property type="entry name" value="Epimerase"/>
    <property type="match status" value="1"/>
</dbReference>
<dbReference type="EMBL" id="ANIK01000071">
    <property type="protein sequence ID" value="EMJ93218.1"/>
    <property type="molecule type" value="Genomic_DNA"/>
</dbReference>
<organism evidence="4 5">
    <name type="scientific">Leptospira alstonii serovar Sichuan str. 79601</name>
    <dbReference type="NCBI Taxonomy" id="1218565"/>
    <lineage>
        <taxon>Bacteria</taxon>
        <taxon>Pseudomonadati</taxon>
        <taxon>Spirochaetota</taxon>
        <taxon>Spirochaetia</taxon>
        <taxon>Leptospirales</taxon>
        <taxon>Leptospiraceae</taxon>
        <taxon>Leptospira</taxon>
    </lineage>
</organism>
<dbReference type="Pfam" id="PF08338">
    <property type="entry name" value="DUF1731"/>
    <property type="match status" value="1"/>
</dbReference>
<dbReference type="InterPro" id="IPR036291">
    <property type="entry name" value="NAD(P)-bd_dom_sf"/>
</dbReference>
<dbReference type="InterPro" id="IPR010099">
    <property type="entry name" value="SDR39U1"/>
</dbReference>
<proteinExistence type="inferred from homology"/>
<evidence type="ECO:0000259" key="3">
    <source>
        <dbReference type="Pfam" id="PF08338"/>
    </source>
</evidence>
<dbReference type="RefSeq" id="WP_020774345.1">
    <property type="nucleotide sequence ID" value="NZ_ANIK01000071.1"/>
</dbReference>
<dbReference type="InterPro" id="IPR001509">
    <property type="entry name" value="Epimerase_deHydtase"/>
</dbReference>
<dbReference type="InterPro" id="IPR013549">
    <property type="entry name" value="DUF1731"/>
</dbReference>
<feature type="domain" description="NAD-dependent epimerase/dehydratase" evidence="2">
    <location>
        <begin position="5"/>
        <end position="220"/>
    </location>
</feature>
<dbReference type="NCBIfam" id="TIGR01777">
    <property type="entry name" value="yfcH"/>
    <property type="match status" value="1"/>
</dbReference>
<evidence type="ECO:0000256" key="1">
    <source>
        <dbReference type="ARBA" id="ARBA00009353"/>
    </source>
</evidence>
<sequence length="301" mass="33712">MEKKIILAGGSGFLGKSAALFFKNLGYNVIVLSRSNSHESEGLKYIQWYACNIGEWINELENSVAIVNFTGKSVNCIYTEKNKKEIIDSRVNSVRVLDQAILKLKHPPEVLIQSASLAIFGNNRNECFEESPLGEGFSVEVCKIWEAEFNKIQLPKTRKVILRIGFVLGKDGGALEPLTQLAKWFLGGTVGNGKQFISWIHIDDMNEMFNFCIQNTVSGVFNATGPGPVENRTFMKFLRQAVGRPWSPPVPTLFVKLGAFFIMRADSSLALTGRNCIPKRFLELGFKFKHTDLEKTLRILA</sequence>
<dbReference type="PANTHER" id="PTHR11092:SF0">
    <property type="entry name" value="EPIMERASE FAMILY PROTEIN SDR39U1"/>
    <property type="match status" value="1"/>
</dbReference>
<gene>
    <name evidence="4" type="ORF">LEP1GSC194_1839</name>
</gene>
<dbReference type="Proteomes" id="UP000011988">
    <property type="component" value="Unassembled WGS sequence"/>
</dbReference>
<feature type="domain" description="DUF1731" evidence="3">
    <location>
        <begin position="250"/>
        <end position="298"/>
    </location>
</feature>
<accession>M6CWA8</accession>
<evidence type="ECO:0000259" key="2">
    <source>
        <dbReference type="Pfam" id="PF01370"/>
    </source>
</evidence>
<dbReference type="Gene3D" id="3.40.50.720">
    <property type="entry name" value="NAD(P)-binding Rossmann-like Domain"/>
    <property type="match status" value="1"/>
</dbReference>
<evidence type="ECO:0000313" key="5">
    <source>
        <dbReference type="Proteomes" id="UP000011988"/>
    </source>
</evidence>
<dbReference type="AlphaFoldDB" id="M6CWA8"/>
<evidence type="ECO:0000313" key="4">
    <source>
        <dbReference type="EMBL" id="EMJ93218.1"/>
    </source>
</evidence>
<dbReference type="PANTHER" id="PTHR11092">
    <property type="entry name" value="SUGAR NUCLEOTIDE EPIMERASE RELATED"/>
    <property type="match status" value="1"/>
</dbReference>
<comment type="caution">
    <text evidence="4">The sequence shown here is derived from an EMBL/GenBank/DDBJ whole genome shotgun (WGS) entry which is preliminary data.</text>
</comment>
<dbReference type="SUPFAM" id="SSF51735">
    <property type="entry name" value="NAD(P)-binding Rossmann-fold domains"/>
    <property type="match status" value="1"/>
</dbReference>